<name>A0AAP3ALT9_MICLU</name>
<reference evidence="1" key="1">
    <citation type="submission" date="2023-06" db="EMBL/GenBank/DDBJ databases">
        <title>lsaBGC provides a comprehensive framework for evolutionary analysis of biosynthetic gene clusters within focal taxa.</title>
        <authorList>
            <person name="Salamzade R."/>
            <person name="Sandstrom S."/>
            <person name="Kalan L.R."/>
        </authorList>
    </citation>
    <scope>NUCLEOTIDE SEQUENCE</scope>
    <source>
        <strain evidence="1">P3-SID899</strain>
    </source>
</reference>
<organism evidence="1 2">
    <name type="scientific">Micrococcus luteus</name>
    <name type="common">Micrococcus lysodeikticus</name>
    <dbReference type="NCBI Taxonomy" id="1270"/>
    <lineage>
        <taxon>Bacteria</taxon>
        <taxon>Bacillati</taxon>
        <taxon>Actinomycetota</taxon>
        <taxon>Actinomycetes</taxon>
        <taxon>Micrococcales</taxon>
        <taxon>Micrococcaceae</taxon>
        <taxon>Micrococcus</taxon>
    </lineage>
</organism>
<dbReference type="EMBL" id="JALXKZ020000013">
    <property type="protein sequence ID" value="MCV7629068.1"/>
    <property type="molecule type" value="Genomic_DNA"/>
</dbReference>
<gene>
    <name evidence="1" type="ORF">M3A82_006910</name>
</gene>
<protein>
    <submittedName>
        <fullName evidence="1">Uncharacterized protein</fullName>
    </submittedName>
</protein>
<dbReference type="AlphaFoldDB" id="A0AAP3ALT9"/>
<comment type="caution">
    <text evidence="1">The sequence shown here is derived from an EMBL/GenBank/DDBJ whole genome shotgun (WGS) entry which is preliminary data.</text>
</comment>
<evidence type="ECO:0000313" key="2">
    <source>
        <dbReference type="Proteomes" id="UP001205867"/>
    </source>
</evidence>
<accession>A0AAP3ALT9</accession>
<proteinExistence type="predicted"/>
<dbReference type="RefSeq" id="WP_406922067.1">
    <property type="nucleotide sequence ID" value="NZ_JBIQED010000028.1"/>
</dbReference>
<evidence type="ECO:0000313" key="1">
    <source>
        <dbReference type="EMBL" id="MCV7629068.1"/>
    </source>
</evidence>
<sequence length="163" mass="17945">MSRANLQLEQGEKLIEEEGELCYRQITPTLYIDEGQVATHAFGPSPADKGRPSYSRSSLISAQDARDWHSRNANKPSEAVYAVSVHEVITAGTFAIDDSGAPLTAGEVRAPGHCFLDFRNMSKKEERELRAILYRHAMARGEIPTQPLNCDDGLFPVASLSIN</sequence>
<dbReference type="Proteomes" id="UP001205867">
    <property type="component" value="Unassembled WGS sequence"/>
</dbReference>